<protein>
    <submittedName>
        <fullName evidence="3">TIGR03084 family protein</fullName>
    </submittedName>
</protein>
<evidence type="ECO:0000259" key="1">
    <source>
        <dbReference type="Pfam" id="PF08608"/>
    </source>
</evidence>
<dbReference type="GO" id="GO:0046872">
    <property type="term" value="F:metal ion binding"/>
    <property type="evidence" value="ECO:0007669"/>
    <property type="project" value="InterPro"/>
</dbReference>
<feature type="domain" description="tRNA wybutosine-synthesis" evidence="1">
    <location>
        <begin position="190"/>
        <end position="237"/>
    </location>
</feature>
<dbReference type="RefSeq" id="WP_161893573.1">
    <property type="nucleotide sequence ID" value="NZ_BJOV01000001.1"/>
</dbReference>
<accession>A0A7I9V338</accession>
<dbReference type="Proteomes" id="UP000444960">
    <property type="component" value="Unassembled WGS sequence"/>
</dbReference>
<keyword evidence="4" id="KW-1185">Reference proteome</keyword>
<dbReference type="Pfam" id="PF11716">
    <property type="entry name" value="MDMPI_N"/>
    <property type="match status" value="1"/>
</dbReference>
<dbReference type="AlphaFoldDB" id="A0A7I9V338"/>
<dbReference type="NCBIfam" id="TIGR03083">
    <property type="entry name" value="maleylpyruvate isomerase family mycothiol-dependent enzyme"/>
    <property type="match status" value="1"/>
</dbReference>
<dbReference type="Pfam" id="PF08608">
    <property type="entry name" value="Wyosine_form"/>
    <property type="match status" value="1"/>
</dbReference>
<sequence>MNVVATVVADLITESAELDTVVADMGDDRWQMPTPSPGWTIAHQIAHLHWADLKSIDAIERPNEFSSWIDSIPSHPGAVPAVVDDGAQTLATTSPAALLAAWRDTRAHLAAALSTTDPAGKIPWLGPPMTAASMASARIMETWAHGQDIVDALHITRPATDRLRHVAHIGVRARRFAFIVNGRDPASLAPVFVELDAPDGSWTWGDPDAPERVTGPALDFCLLATQRRHRDDLALTAVGPGADAWLDIAQAFAGPPGQGRPRIHTRT</sequence>
<feature type="domain" description="Mycothiol-dependent maleylpyruvate isomerase metal-binding" evidence="2">
    <location>
        <begin position="14"/>
        <end position="149"/>
    </location>
</feature>
<dbReference type="NCBIfam" id="TIGR03084">
    <property type="entry name" value="TIGR03084 family metal-binding protein"/>
    <property type="match status" value="1"/>
</dbReference>
<dbReference type="InterPro" id="IPR017518">
    <property type="entry name" value="CHP03084"/>
</dbReference>
<evidence type="ECO:0000313" key="3">
    <source>
        <dbReference type="EMBL" id="GED99593.1"/>
    </source>
</evidence>
<dbReference type="EMBL" id="BJOV01000001">
    <property type="protein sequence ID" value="GED99593.1"/>
    <property type="molecule type" value="Genomic_DNA"/>
</dbReference>
<gene>
    <name evidence="3" type="ORF">nbrc107696_00400</name>
</gene>
<dbReference type="InterPro" id="IPR017517">
    <property type="entry name" value="Maleyloyr_isom"/>
</dbReference>
<reference evidence="4" key="1">
    <citation type="submission" date="2019-06" db="EMBL/GenBank/DDBJ databases">
        <title>Gordonia isolated from sludge of a wastewater treatment plant.</title>
        <authorList>
            <person name="Tamura T."/>
            <person name="Aoyama K."/>
            <person name="Kang Y."/>
            <person name="Saito S."/>
            <person name="Akiyama N."/>
            <person name="Yazawa K."/>
            <person name="Gonoi T."/>
            <person name="Mikami Y."/>
        </authorList>
    </citation>
    <scope>NUCLEOTIDE SEQUENCE [LARGE SCALE GENOMIC DNA]</scope>
    <source>
        <strain evidence="4">NBRC 107696</strain>
    </source>
</reference>
<evidence type="ECO:0000259" key="2">
    <source>
        <dbReference type="Pfam" id="PF11716"/>
    </source>
</evidence>
<proteinExistence type="predicted"/>
<dbReference type="InterPro" id="IPR013917">
    <property type="entry name" value="tRNA_wybutosine-synth"/>
</dbReference>
<dbReference type="Gene3D" id="1.20.120.450">
    <property type="entry name" value="dinb family like domain"/>
    <property type="match status" value="1"/>
</dbReference>
<dbReference type="OrthoDB" id="113180at2"/>
<dbReference type="InterPro" id="IPR024344">
    <property type="entry name" value="MDMPI_metal-binding"/>
</dbReference>
<organism evidence="3 4">
    <name type="scientific">Gordonia spumicola</name>
    <dbReference type="NCBI Taxonomy" id="589161"/>
    <lineage>
        <taxon>Bacteria</taxon>
        <taxon>Bacillati</taxon>
        <taxon>Actinomycetota</taxon>
        <taxon>Actinomycetes</taxon>
        <taxon>Mycobacteriales</taxon>
        <taxon>Gordoniaceae</taxon>
        <taxon>Gordonia</taxon>
    </lineage>
</organism>
<evidence type="ECO:0000313" key="4">
    <source>
        <dbReference type="Proteomes" id="UP000444960"/>
    </source>
</evidence>
<comment type="caution">
    <text evidence="3">The sequence shown here is derived from an EMBL/GenBank/DDBJ whole genome shotgun (WGS) entry which is preliminary data.</text>
</comment>
<dbReference type="SUPFAM" id="SSF109854">
    <property type="entry name" value="DinB/YfiT-like putative metalloenzymes"/>
    <property type="match status" value="1"/>
</dbReference>
<name>A0A7I9V338_9ACTN</name>
<dbReference type="InterPro" id="IPR034660">
    <property type="entry name" value="DinB/YfiT-like"/>
</dbReference>